<dbReference type="EMBL" id="CADCTR010000622">
    <property type="protein sequence ID" value="CAA9252731.1"/>
    <property type="molecule type" value="Genomic_DNA"/>
</dbReference>
<proteinExistence type="predicted"/>
<dbReference type="AlphaFoldDB" id="A0A6J4IK94"/>
<evidence type="ECO:0000313" key="1">
    <source>
        <dbReference type="EMBL" id="CAA9252731.1"/>
    </source>
</evidence>
<name>A0A6J4IK94_9CHLR</name>
<gene>
    <name evidence="1" type="ORF">AVDCRST_MAG93-1833</name>
</gene>
<accession>A0A6J4IK94</accession>
<reference evidence="1" key="1">
    <citation type="submission" date="2020-02" db="EMBL/GenBank/DDBJ databases">
        <authorList>
            <person name="Meier V. D."/>
        </authorList>
    </citation>
    <scope>NUCLEOTIDE SEQUENCE</scope>
    <source>
        <strain evidence="1">AVDCRST_MAG93</strain>
    </source>
</reference>
<organism evidence="1">
    <name type="scientific">uncultured Chloroflexia bacterium</name>
    <dbReference type="NCBI Taxonomy" id="1672391"/>
    <lineage>
        <taxon>Bacteria</taxon>
        <taxon>Bacillati</taxon>
        <taxon>Chloroflexota</taxon>
        <taxon>Chloroflexia</taxon>
        <taxon>environmental samples</taxon>
    </lineage>
</organism>
<protein>
    <submittedName>
        <fullName evidence="1">Uncharacterized protein</fullName>
    </submittedName>
</protein>
<sequence>MEEKGLPPDLVRNAGVFYVCHRLSQMGWNALPSTRKAKGPNVVIDSKDEKRTRRLKVRSLSKRDPVPLGKDPNIDADWVVVCVGVREERPECFVLTPDEVSKLANRDKHGDNHWLEPPQYDTEEFAERWDRIGSGLA</sequence>